<accession>A0A061H8G7</accession>
<keyword evidence="1" id="KW-0862">Zinc</keyword>
<dbReference type="CDD" id="cd01301">
    <property type="entry name" value="rDP_like"/>
    <property type="match status" value="1"/>
</dbReference>
<gene>
    <name evidence="3" type="ORF">PFL1_04137</name>
</gene>
<dbReference type="OrthoDB" id="445695at2759"/>
<sequence>MSQLLPVHDAAKRSRFQSARVVNPATAPPRSPRRSLVLTLSTVLVAIVCLLLLLPSGAQSTIESLFYLHVAPVHRRILYPSGPLARASALLRHHPLIDGHIDVPVYARYRYANKLDTIPFDAPAWPNGSYPTSGQVDIPRLRKGRSGGFFWSAYVPCPRQEAPNGSDTAVRDTLEQMDVIRQLIDRYSHDFELVSTAREARRAFRKGRLVSFIGLEGGHSLGSSLFALRAYASLFAKPGHVGPLRYLTLTHTCHNVFADSSGEQPPRWNGLSAFGQHLIKELNRLGIVPDLSHVSDQTASQTIDVSQGPVMLSHSSARALNDVPRNAPDWLLGKLALAWKEQGKDSVVMINVFPGFIGGSEDLDQVVRHIQHVASIVGRDHVGIGSDFDGITEVPRGFEDVSKYPHLVARLIQIGWTDSEIAGFVGENVLRVLEAAEELAAKLQQRGTQPDYTSWQDLENQAAERLATTL</sequence>
<dbReference type="KEGG" id="pfp:PFL1_04137"/>
<keyword evidence="1" id="KW-0645">Protease</keyword>
<dbReference type="GO" id="GO:0006508">
    <property type="term" value="P:proteolysis"/>
    <property type="evidence" value="ECO:0007669"/>
    <property type="project" value="UniProtKB-KW"/>
</dbReference>
<keyword evidence="1" id="KW-0479">Metal-binding</keyword>
<dbReference type="AlphaFoldDB" id="A0A061H8G7"/>
<dbReference type="InterPro" id="IPR032466">
    <property type="entry name" value="Metal_Hydrolase"/>
</dbReference>
<evidence type="ECO:0000256" key="2">
    <source>
        <dbReference type="SAM" id="Phobius"/>
    </source>
</evidence>
<comment type="catalytic activity">
    <reaction evidence="1">
        <text>an L-aminoacyl-L-amino acid + H2O = 2 an L-alpha-amino acid</text>
        <dbReference type="Rhea" id="RHEA:48940"/>
        <dbReference type="ChEBI" id="CHEBI:15377"/>
        <dbReference type="ChEBI" id="CHEBI:59869"/>
        <dbReference type="ChEBI" id="CHEBI:77460"/>
        <dbReference type="EC" id="3.4.13.19"/>
    </reaction>
</comment>
<keyword evidence="1" id="KW-0482">Metalloprotease</keyword>
<comment type="similarity">
    <text evidence="1">Belongs to the metallo-dependent hydrolases superfamily. Peptidase M19 family.</text>
</comment>
<dbReference type="Proteomes" id="UP000053664">
    <property type="component" value="Unassembled WGS sequence"/>
</dbReference>
<dbReference type="EMBL" id="KE361635">
    <property type="protein sequence ID" value="EPQ28310.1"/>
    <property type="molecule type" value="Genomic_DNA"/>
</dbReference>
<evidence type="ECO:0000256" key="1">
    <source>
        <dbReference type="RuleBase" id="RU341113"/>
    </source>
</evidence>
<organism evidence="3 4">
    <name type="scientific">Pseudozyma flocculosa PF-1</name>
    <dbReference type="NCBI Taxonomy" id="1277687"/>
    <lineage>
        <taxon>Eukaryota</taxon>
        <taxon>Fungi</taxon>
        <taxon>Dikarya</taxon>
        <taxon>Basidiomycota</taxon>
        <taxon>Ustilaginomycotina</taxon>
        <taxon>Ustilaginomycetes</taxon>
        <taxon>Ustilaginales</taxon>
        <taxon>Ustilaginaceae</taxon>
        <taxon>Pseudozyma</taxon>
    </lineage>
</organism>
<dbReference type="RefSeq" id="XP_007879852.1">
    <property type="nucleotide sequence ID" value="XM_007881661.1"/>
</dbReference>
<dbReference type="EC" id="3.4.13.19" evidence="1"/>
<dbReference type="HOGENOM" id="CLU_031404_4_0_1"/>
<name>A0A061H8G7_9BASI</name>
<dbReference type="eggNOG" id="KOG4127">
    <property type="taxonomic scope" value="Eukaryota"/>
</dbReference>
<dbReference type="PANTHER" id="PTHR10443">
    <property type="entry name" value="MICROSOMAL DIPEPTIDASE"/>
    <property type="match status" value="1"/>
</dbReference>
<reference evidence="3 4" key="1">
    <citation type="journal article" date="2013" name="Plant Cell">
        <title>The transition from a phytopathogenic smut ancestor to an anamorphic biocontrol agent deciphered by comparative whole-genome analysis.</title>
        <authorList>
            <person name="Lefebvre F."/>
            <person name="Joly D.L."/>
            <person name="Labbe C."/>
            <person name="Teichmann B."/>
            <person name="Linning R."/>
            <person name="Belzile F."/>
            <person name="Bakkeren G."/>
            <person name="Belanger R.R."/>
        </authorList>
    </citation>
    <scope>NUCLEOTIDE SEQUENCE [LARGE SCALE GENOMIC DNA]</scope>
    <source>
        <strain evidence="3 4">PF-1</strain>
    </source>
</reference>
<evidence type="ECO:0000313" key="3">
    <source>
        <dbReference type="EMBL" id="EPQ28310.1"/>
    </source>
</evidence>
<dbReference type="SUPFAM" id="SSF51556">
    <property type="entry name" value="Metallo-dependent hydrolases"/>
    <property type="match status" value="1"/>
</dbReference>
<keyword evidence="2" id="KW-0812">Transmembrane</keyword>
<dbReference type="PANTHER" id="PTHR10443:SF12">
    <property type="entry name" value="DIPEPTIDASE"/>
    <property type="match status" value="1"/>
</dbReference>
<dbReference type="Pfam" id="PF01244">
    <property type="entry name" value="Peptidase_M19"/>
    <property type="match status" value="1"/>
</dbReference>
<dbReference type="GO" id="GO:0070573">
    <property type="term" value="F:metallodipeptidase activity"/>
    <property type="evidence" value="ECO:0007669"/>
    <property type="project" value="InterPro"/>
</dbReference>
<proteinExistence type="inferred from homology"/>
<keyword evidence="1" id="KW-0378">Hydrolase</keyword>
<dbReference type="GeneID" id="19318244"/>
<dbReference type="PROSITE" id="PS51365">
    <property type="entry name" value="RENAL_DIPEPTIDASE_2"/>
    <property type="match status" value="1"/>
</dbReference>
<keyword evidence="2" id="KW-1133">Transmembrane helix</keyword>
<comment type="cofactor">
    <cofactor evidence="1">
        <name>Zn(2+)</name>
        <dbReference type="ChEBI" id="CHEBI:29105"/>
    </cofactor>
</comment>
<feature type="transmembrane region" description="Helical" evidence="2">
    <location>
        <begin position="36"/>
        <end position="54"/>
    </location>
</feature>
<dbReference type="GO" id="GO:0046872">
    <property type="term" value="F:metal ion binding"/>
    <property type="evidence" value="ECO:0007669"/>
    <property type="project" value="UniProtKB-UniRule"/>
</dbReference>
<evidence type="ECO:0000313" key="4">
    <source>
        <dbReference type="Proteomes" id="UP000053664"/>
    </source>
</evidence>
<keyword evidence="2" id="KW-0472">Membrane</keyword>
<protein>
    <recommendedName>
        <fullName evidence="1">Dipeptidase</fullName>
        <ecNumber evidence="1">3.4.13.19</ecNumber>
    </recommendedName>
</protein>
<dbReference type="InterPro" id="IPR008257">
    <property type="entry name" value="Pept_M19"/>
</dbReference>
<dbReference type="Gene3D" id="3.20.20.140">
    <property type="entry name" value="Metal-dependent hydrolases"/>
    <property type="match status" value="1"/>
</dbReference>
<keyword evidence="1" id="KW-0224">Dipeptidase</keyword>